<sequence>MFNDTQRSTRTQQYTDRSPLSGTTRLELLGGNPPPHLYFAMETATIAGAHFRSKVVRNVAGILGVWLQDDQANQGNAWLLENNPSSVGGTSPDTSFVMYLSAWSTEEEEFIDQQIARIKKDRPKAKGQVPFAYLRSLLIDTTDASKNKTEELLPNPEDLALSNDDNQSHSEISVGNGGGEESEGGESNVGDGAGKESEGGGQ</sequence>
<dbReference type="AlphaFoldDB" id="A0A2N5UA74"/>
<evidence type="ECO:0000256" key="1">
    <source>
        <dbReference type="SAM" id="MobiDB-lite"/>
    </source>
</evidence>
<evidence type="ECO:0000313" key="3">
    <source>
        <dbReference type="Proteomes" id="UP000235392"/>
    </source>
</evidence>
<feature type="compositionally biased region" description="Basic and acidic residues" evidence="1">
    <location>
        <begin position="193"/>
        <end position="202"/>
    </location>
</feature>
<proteinExistence type="predicted"/>
<name>A0A2N5UA74_9BASI</name>
<accession>A0A2N5UA74</accession>
<evidence type="ECO:0000313" key="2">
    <source>
        <dbReference type="EMBL" id="PLW34637.1"/>
    </source>
</evidence>
<protein>
    <submittedName>
        <fullName evidence="2">Uncharacterized protein</fullName>
    </submittedName>
</protein>
<dbReference type="EMBL" id="PGCI01000193">
    <property type="protein sequence ID" value="PLW34637.1"/>
    <property type="molecule type" value="Genomic_DNA"/>
</dbReference>
<feature type="region of interest" description="Disordered" evidence="1">
    <location>
        <begin position="1"/>
        <end position="23"/>
    </location>
</feature>
<comment type="caution">
    <text evidence="2">The sequence shown here is derived from an EMBL/GenBank/DDBJ whole genome shotgun (WGS) entry which is preliminary data.</text>
</comment>
<dbReference type="Proteomes" id="UP000235392">
    <property type="component" value="Unassembled WGS sequence"/>
</dbReference>
<reference evidence="2 3" key="1">
    <citation type="submission" date="2017-11" db="EMBL/GenBank/DDBJ databases">
        <title>De novo assembly and phasing of dikaryotic genomes from two isolates of Puccinia coronata f. sp. avenae, the causal agent of oat crown rust.</title>
        <authorList>
            <person name="Miller M.E."/>
            <person name="Zhang Y."/>
            <person name="Omidvar V."/>
            <person name="Sperschneider J."/>
            <person name="Schwessinger B."/>
            <person name="Raley C."/>
            <person name="Palmer J.M."/>
            <person name="Garnica D."/>
            <person name="Upadhyaya N."/>
            <person name="Rathjen J."/>
            <person name="Taylor J.M."/>
            <person name="Park R.F."/>
            <person name="Dodds P.N."/>
            <person name="Hirsch C.D."/>
            <person name="Kianian S.F."/>
            <person name="Figueroa M."/>
        </authorList>
    </citation>
    <scope>NUCLEOTIDE SEQUENCE [LARGE SCALE GENOMIC DNA]</scope>
    <source>
        <strain evidence="2">12SD80</strain>
    </source>
</reference>
<organism evidence="2 3">
    <name type="scientific">Puccinia coronata f. sp. avenae</name>
    <dbReference type="NCBI Taxonomy" id="200324"/>
    <lineage>
        <taxon>Eukaryota</taxon>
        <taxon>Fungi</taxon>
        <taxon>Dikarya</taxon>
        <taxon>Basidiomycota</taxon>
        <taxon>Pucciniomycotina</taxon>
        <taxon>Pucciniomycetes</taxon>
        <taxon>Pucciniales</taxon>
        <taxon>Pucciniaceae</taxon>
        <taxon>Puccinia</taxon>
    </lineage>
</organism>
<gene>
    <name evidence="2" type="ORF">PCASD_11989</name>
</gene>
<feature type="region of interest" description="Disordered" evidence="1">
    <location>
        <begin position="148"/>
        <end position="202"/>
    </location>
</feature>